<evidence type="ECO:0000313" key="2">
    <source>
        <dbReference type="EMBL" id="OAS82513.1"/>
    </source>
</evidence>
<protein>
    <submittedName>
        <fullName evidence="2">Glycosyl hydrolase family 88</fullName>
    </submittedName>
</protein>
<comment type="caution">
    <text evidence="2">The sequence shown here is derived from an EMBL/GenBank/DDBJ whole genome shotgun (WGS) entry which is preliminary data.</text>
</comment>
<dbReference type="GO" id="GO:0016787">
    <property type="term" value="F:hydrolase activity"/>
    <property type="evidence" value="ECO:0007669"/>
    <property type="project" value="UniProtKB-KW"/>
</dbReference>
<dbReference type="Pfam" id="PF07470">
    <property type="entry name" value="Glyco_hydro_88"/>
    <property type="match status" value="1"/>
</dbReference>
<dbReference type="OrthoDB" id="6381507at2"/>
<keyword evidence="3" id="KW-1185">Reference proteome</keyword>
<reference evidence="3" key="1">
    <citation type="submission" date="2016-04" db="EMBL/GenBank/DDBJ databases">
        <authorList>
            <person name="Lyu Z."/>
            <person name="Lyu W."/>
        </authorList>
    </citation>
    <scope>NUCLEOTIDE SEQUENCE [LARGE SCALE GENOMIC DNA]</scope>
    <source>
        <strain evidence="3">C44</strain>
    </source>
</reference>
<dbReference type="EMBL" id="LWSG01000045">
    <property type="protein sequence ID" value="OAS82513.1"/>
    <property type="molecule type" value="Genomic_DNA"/>
</dbReference>
<dbReference type="Gene3D" id="1.50.10.10">
    <property type="match status" value="1"/>
</dbReference>
<dbReference type="STRING" id="152268.A6K24_12760"/>
<dbReference type="SUPFAM" id="SSF48208">
    <property type="entry name" value="Six-hairpin glycosidases"/>
    <property type="match status" value="1"/>
</dbReference>
<dbReference type="GO" id="GO:0005975">
    <property type="term" value="P:carbohydrate metabolic process"/>
    <property type="evidence" value="ECO:0007669"/>
    <property type="project" value="InterPro"/>
</dbReference>
<keyword evidence="1 2" id="KW-0378">Hydrolase</keyword>
<evidence type="ECO:0000256" key="1">
    <source>
        <dbReference type="ARBA" id="ARBA00022801"/>
    </source>
</evidence>
<dbReference type="RefSeq" id="WP_066339964.1">
    <property type="nucleotide sequence ID" value="NZ_LWSG01000045.1"/>
</dbReference>
<name>A0A179SQC9_9BACI</name>
<dbReference type="Proteomes" id="UP000078534">
    <property type="component" value="Unassembled WGS sequence"/>
</dbReference>
<dbReference type="InterPro" id="IPR052043">
    <property type="entry name" value="PolySaccharide_Degr_Enz"/>
</dbReference>
<accession>A0A179SQC9</accession>
<proteinExistence type="predicted"/>
<evidence type="ECO:0000313" key="3">
    <source>
        <dbReference type="Proteomes" id="UP000078534"/>
    </source>
</evidence>
<sequence>METKTLNWSQRMIDSVMVRKPLLSEGIQNDKWSYDYGVVLKGTELVWRATGDHRYFNYMKKNMDAFVDDDGNIREYDINLFNIDHINNGKVLLTLYKETGEMKYKKAIDLLRKQLRSHPRTSEGVFWHKKVYPSQIWLDGLFMGAPFYAEYVKEFGKEEEFDDITKQFILCAKNTKDHETGLLYHAFDEKKVQPWCNPETGHSKNFWGRSMGWFVMGLVDTLGFLPESHKDRDTLVTLLVEVLQALKDVQDEETGVWNQVLDKGDRKGNYLEASASCMILYAIAKGVKQGFLSKEWGKEAERVYKGIITEFVSVTNEGLVNLNKTCQVAGLGGPDKRDGTFEYYISEPIITNDLKGIGAFILATAEMEND</sequence>
<gene>
    <name evidence="2" type="ORF">A6K24_12760</name>
</gene>
<dbReference type="PANTHER" id="PTHR33886:SF8">
    <property type="entry name" value="UNSATURATED RHAMNOGALACTURONAN HYDROLASE (EUROFUNG)"/>
    <property type="match status" value="1"/>
</dbReference>
<dbReference type="InterPro" id="IPR008928">
    <property type="entry name" value="6-hairpin_glycosidase_sf"/>
</dbReference>
<dbReference type="InterPro" id="IPR010905">
    <property type="entry name" value="Glyco_hydro_88"/>
</dbReference>
<dbReference type="AlphaFoldDB" id="A0A179SQC9"/>
<organism evidence="2 3">
    <name type="scientific">Metabacillus litoralis</name>
    <dbReference type="NCBI Taxonomy" id="152268"/>
    <lineage>
        <taxon>Bacteria</taxon>
        <taxon>Bacillati</taxon>
        <taxon>Bacillota</taxon>
        <taxon>Bacilli</taxon>
        <taxon>Bacillales</taxon>
        <taxon>Bacillaceae</taxon>
        <taxon>Metabacillus</taxon>
    </lineage>
</organism>
<dbReference type="PANTHER" id="PTHR33886">
    <property type="entry name" value="UNSATURATED RHAMNOGALACTURONAN HYDROLASE (EUROFUNG)"/>
    <property type="match status" value="1"/>
</dbReference>
<dbReference type="InterPro" id="IPR012341">
    <property type="entry name" value="6hp_glycosidase-like_sf"/>
</dbReference>